<sequence>MARRILSVIALIMGTIGAIACIVAIIGVWSASSRLFDATLAVFGVGDNLLKGAREQVVKLDQRVQSLKITNDEVEETVKDWAAEKATEQAASILHLQEKAQTLLVELDKAEQFLALPEQSAQTMQQGLQVGRSLGLNVDVEHAEQMLSEAEEIKTRLSEGLEVARTLSERVAEIGDENMEQDAQQQIAKLALRVTATLSLIDGRIEQIKNALHEIEAALDYYEKEALIWINLAALGLTLLFVWLGAGQGALCYLGWRGLRRRES</sequence>
<dbReference type="RefSeq" id="WP_146430271.1">
    <property type="nucleotide sequence ID" value="NZ_SJPF01000002.1"/>
</dbReference>
<feature type="transmembrane region" description="Helical" evidence="2">
    <location>
        <begin position="7"/>
        <end position="29"/>
    </location>
</feature>
<keyword evidence="2" id="KW-0472">Membrane</keyword>
<dbReference type="AlphaFoldDB" id="A0A5C5V8P9"/>
<feature type="transmembrane region" description="Helical" evidence="2">
    <location>
        <begin position="228"/>
        <end position="256"/>
    </location>
</feature>
<evidence type="ECO:0000313" key="3">
    <source>
        <dbReference type="EMBL" id="TWT34227.1"/>
    </source>
</evidence>
<comment type="caution">
    <text evidence="3">The sequence shown here is derived from an EMBL/GenBank/DDBJ whole genome shotgun (WGS) entry which is preliminary data.</text>
</comment>
<keyword evidence="1" id="KW-0175">Coiled coil</keyword>
<evidence type="ECO:0000256" key="1">
    <source>
        <dbReference type="SAM" id="Coils"/>
    </source>
</evidence>
<evidence type="ECO:0008006" key="5">
    <source>
        <dbReference type="Google" id="ProtNLM"/>
    </source>
</evidence>
<proteinExistence type="predicted"/>
<name>A0A5C5V8P9_9BACT</name>
<dbReference type="OrthoDB" id="281802at2"/>
<reference evidence="3 4" key="1">
    <citation type="submission" date="2019-02" db="EMBL/GenBank/DDBJ databases">
        <title>Deep-cultivation of Planctomycetes and their phenomic and genomic characterization uncovers novel biology.</title>
        <authorList>
            <person name="Wiegand S."/>
            <person name="Jogler M."/>
            <person name="Boedeker C."/>
            <person name="Pinto D."/>
            <person name="Vollmers J."/>
            <person name="Rivas-Marin E."/>
            <person name="Kohn T."/>
            <person name="Peeters S.H."/>
            <person name="Heuer A."/>
            <person name="Rast P."/>
            <person name="Oberbeckmann S."/>
            <person name="Bunk B."/>
            <person name="Jeske O."/>
            <person name="Meyerdierks A."/>
            <person name="Storesund J.E."/>
            <person name="Kallscheuer N."/>
            <person name="Luecker S."/>
            <person name="Lage O.M."/>
            <person name="Pohl T."/>
            <person name="Merkel B.J."/>
            <person name="Hornburger P."/>
            <person name="Mueller R.-W."/>
            <person name="Bruemmer F."/>
            <person name="Labrenz M."/>
            <person name="Spormann A.M."/>
            <person name="Op Den Camp H."/>
            <person name="Overmann J."/>
            <person name="Amann R."/>
            <person name="Jetten M.S.M."/>
            <person name="Mascher T."/>
            <person name="Medema M.H."/>
            <person name="Devos D.P."/>
            <person name="Kaster A.-K."/>
            <person name="Ovreas L."/>
            <person name="Rohde M."/>
            <person name="Galperin M.Y."/>
            <person name="Jogler C."/>
        </authorList>
    </citation>
    <scope>NUCLEOTIDE SEQUENCE [LARGE SCALE GENOMIC DNA]</scope>
    <source>
        <strain evidence="3 4">Enr8</strain>
    </source>
</reference>
<keyword evidence="2" id="KW-0812">Transmembrane</keyword>
<accession>A0A5C5V8P9</accession>
<dbReference type="PROSITE" id="PS51257">
    <property type="entry name" value="PROKAR_LIPOPROTEIN"/>
    <property type="match status" value="1"/>
</dbReference>
<dbReference type="EMBL" id="SJPF01000002">
    <property type="protein sequence ID" value="TWT34227.1"/>
    <property type="molecule type" value="Genomic_DNA"/>
</dbReference>
<protein>
    <recommendedName>
        <fullName evidence="5">Four helix bundle sensory module for signal transduction</fullName>
    </recommendedName>
</protein>
<keyword evidence="2" id="KW-1133">Transmembrane helix</keyword>
<evidence type="ECO:0000256" key="2">
    <source>
        <dbReference type="SAM" id="Phobius"/>
    </source>
</evidence>
<feature type="coiled-coil region" evidence="1">
    <location>
        <begin position="50"/>
        <end position="84"/>
    </location>
</feature>
<dbReference type="Proteomes" id="UP000318878">
    <property type="component" value="Unassembled WGS sequence"/>
</dbReference>
<evidence type="ECO:0000313" key="4">
    <source>
        <dbReference type="Proteomes" id="UP000318878"/>
    </source>
</evidence>
<gene>
    <name evidence="3" type="ORF">Enr8_16210</name>
</gene>
<keyword evidence="4" id="KW-1185">Reference proteome</keyword>
<organism evidence="3 4">
    <name type="scientific">Blastopirellula retiformator</name>
    <dbReference type="NCBI Taxonomy" id="2527970"/>
    <lineage>
        <taxon>Bacteria</taxon>
        <taxon>Pseudomonadati</taxon>
        <taxon>Planctomycetota</taxon>
        <taxon>Planctomycetia</taxon>
        <taxon>Pirellulales</taxon>
        <taxon>Pirellulaceae</taxon>
        <taxon>Blastopirellula</taxon>
    </lineage>
</organism>